<accession>A0A8X6RJS5</accession>
<keyword evidence="2" id="KW-1185">Reference proteome</keyword>
<dbReference type="EMBL" id="BMAU01021136">
    <property type="protein sequence ID" value="GFX91770.1"/>
    <property type="molecule type" value="Genomic_DNA"/>
</dbReference>
<comment type="caution">
    <text evidence="1">The sequence shown here is derived from an EMBL/GenBank/DDBJ whole genome shotgun (WGS) entry which is preliminary data.</text>
</comment>
<reference evidence="1" key="1">
    <citation type="submission" date="2020-08" db="EMBL/GenBank/DDBJ databases">
        <title>Multicomponent nature underlies the extraordinary mechanical properties of spider dragline silk.</title>
        <authorList>
            <person name="Kono N."/>
            <person name="Nakamura H."/>
            <person name="Mori M."/>
            <person name="Yoshida Y."/>
            <person name="Ohtoshi R."/>
            <person name="Malay A.D."/>
            <person name="Moran D.A.P."/>
            <person name="Tomita M."/>
            <person name="Numata K."/>
            <person name="Arakawa K."/>
        </authorList>
    </citation>
    <scope>NUCLEOTIDE SEQUENCE</scope>
</reference>
<dbReference type="AlphaFoldDB" id="A0A8X6RJS5"/>
<organism evidence="1 2">
    <name type="scientific">Trichonephila clavipes</name>
    <name type="common">Golden silk orbweaver</name>
    <name type="synonym">Nephila clavipes</name>
    <dbReference type="NCBI Taxonomy" id="2585209"/>
    <lineage>
        <taxon>Eukaryota</taxon>
        <taxon>Metazoa</taxon>
        <taxon>Ecdysozoa</taxon>
        <taxon>Arthropoda</taxon>
        <taxon>Chelicerata</taxon>
        <taxon>Arachnida</taxon>
        <taxon>Araneae</taxon>
        <taxon>Araneomorphae</taxon>
        <taxon>Entelegynae</taxon>
        <taxon>Araneoidea</taxon>
        <taxon>Nephilidae</taxon>
        <taxon>Trichonephila</taxon>
    </lineage>
</organism>
<sequence>MLSYEKPRHDRRYPSHWYRDCSVSDSTQFLRSFTFLLFTHVLLVHYEGSSVGLSLMQASKEGAAGSLPSGVLLS</sequence>
<evidence type="ECO:0000313" key="2">
    <source>
        <dbReference type="Proteomes" id="UP000887159"/>
    </source>
</evidence>
<dbReference type="Proteomes" id="UP000887159">
    <property type="component" value="Unassembled WGS sequence"/>
</dbReference>
<name>A0A8X6RJS5_TRICX</name>
<protein>
    <submittedName>
        <fullName evidence="1">Uncharacterized protein</fullName>
    </submittedName>
</protein>
<evidence type="ECO:0000313" key="1">
    <source>
        <dbReference type="EMBL" id="GFX91770.1"/>
    </source>
</evidence>
<gene>
    <name evidence="1" type="ORF">TNCV_3529691</name>
</gene>
<proteinExistence type="predicted"/>